<proteinExistence type="predicted"/>
<dbReference type="InterPro" id="IPR000719">
    <property type="entry name" value="Prot_kinase_dom"/>
</dbReference>
<dbReference type="Proteomes" id="UP000266861">
    <property type="component" value="Unassembled WGS sequence"/>
</dbReference>
<evidence type="ECO:0000256" key="1">
    <source>
        <dbReference type="ARBA" id="ARBA00022741"/>
    </source>
</evidence>
<organism evidence="4 5">
    <name type="scientific">Diversispora epigaea</name>
    <dbReference type="NCBI Taxonomy" id="1348612"/>
    <lineage>
        <taxon>Eukaryota</taxon>
        <taxon>Fungi</taxon>
        <taxon>Fungi incertae sedis</taxon>
        <taxon>Mucoromycota</taxon>
        <taxon>Glomeromycotina</taxon>
        <taxon>Glomeromycetes</taxon>
        <taxon>Diversisporales</taxon>
        <taxon>Diversisporaceae</taxon>
        <taxon>Diversispora</taxon>
    </lineage>
</organism>
<sequence>MLERFGRQSTVLKRLNNMTLSFTLVNTHSFLALCYGLTKDPTTQDFMLVLNYYDNDLRHFLKDNYHSLKLFQKYQIIKFINKIQYTEIYTQGIFYIMKKGFADIYSMGMLMWEVITSETPLDDCEHDLELTLDIVKGSRPKIYEYIPHEYGTLMKQCWDVNPENRPDAIIIYYKLRSLINNKNKIFNLKISNQKSKISLN</sequence>
<dbReference type="PROSITE" id="PS50011">
    <property type="entry name" value="PROTEIN_KINASE_DOM"/>
    <property type="match status" value="1"/>
</dbReference>
<dbReference type="STRING" id="1348612.A0A397GI01"/>
<protein>
    <recommendedName>
        <fullName evidence="3">Protein kinase domain-containing protein</fullName>
    </recommendedName>
</protein>
<dbReference type="InterPro" id="IPR011009">
    <property type="entry name" value="Kinase-like_dom_sf"/>
</dbReference>
<accession>A0A397GI01</accession>
<dbReference type="InterPro" id="IPR051681">
    <property type="entry name" value="Ser/Thr_Kinases-Pseudokinases"/>
</dbReference>
<dbReference type="Pfam" id="PF07714">
    <property type="entry name" value="PK_Tyr_Ser-Thr"/>
    <property type="match status" value="1"/>
</dbReference>
<evidence type="ECO:0000259" key="3">
    <source>
        <dbReference type="PROSITE" id="PS50011"/>
    </source>
</evidence>
<dbReference type="AlphaFoldDB" id="A0A397GI01"/>
<dbReference type="GO" id="GO:0004674">
    <property type="term" value="F:protein serine/threonine kinase activity"/>
    <property type="evidence" value="ECO:0007669"/>
    <property type="project" value="TreeGrafter"/>
</dbReference>
<keyword evidence="2" id="KW-0067">ATP-binding</keyword>
<dbReference type="Gene3D" id="1.10.510.10">
    <property type="entry name" value="Transferase(Phosphotransferase) domain 1"/>
    <property type="match status" value="1"/>
</dbReference>
<dbReference type="PANTHER" id="PTHR44329:SF298">
    <property type="entry name" value="MIXED LINEAGE KINASE DOMAIN-LIKE PROTEIN"/>
    <property type="match status" value="1"/>
</dbReference>
<comment type="caution">
    <text evidence="4">The sequence shown here is derived from an EMBL/GenBank/DDBJ whole genome shotgun (WGS) entry which is preliminary data.</text>
</comment>
<feature type="domain" description="Protein kinase" evidence="3">
    <location>
        <begin position="1"/>
        <end position="179"/>
    </location>
</feature>
<reference evidence="4 5" key="1">
    <citation type="submission" date="2018-08" db="EMBL/GenBank/DDBJ databases">
        <title>Genome and evolution of the arbuscular mycorrhizal fungus Diversispora epigaea (formerly Glomus versiforme) and its bacterial endosymbionts.</title>
        <authorList>
            <person name="Sun X."/>
            <person name="Fei Z."/>
            <person name="Harrison M."/>
        </authorList>
    </citation>
    <scope>NUCLEOTIDE SEQUENCE [LARGE SCALE GENOMIC DNA]</scope>
    <source>
        <strain evidence="4 5">IT104</strain>
    </source>
</reference>
<dbReference type="OrthoDB" id="4062651at2759"/>
<dbReference type="PANTHER" id="PTHR44329">
    <property type="entry name" value="SERINE/THREONINE-PROTEIN KINASE TNNI3K-RELATED"/>
    <property type="match status" value="1"/>
</dbReference>
<evidence type="ECO:0000313" key="4">
    <source>
        <dbReference type="EMBL" id="RHZ48663.1"/>
    </source>
</evidence>
<dbReference type="GO" id="GO:0005524">
    <property type="term" value="F:ATP binding"/>
    <property type="evidence" value="ECO:0007669"/>
    <property type="project" value="UniProtKB-KW"/>
</dbReference>
<keyword evidence="1" id="KW-0547">Nucleotide-binding</keyword>
<gene>
    <name evidence="4" type="ORF">Glove_543g37</name>
</gene>
<evidence type="ECO:0000256" key="2">
    <source>
        <dbReference type="ARBA" id="ARBA00022840"/>
    </source>
</evidence>
<keyword evidence="5" id="KW-1185">Reference proteome</keyword>
<name>A0A397GI01_9GLOM</name>
<evidence type="ECO:0000313" key="5">
    <source>
        <dbReference type="Proteomes" id="UP000266861"/>
    </source>
</evidence>
<dbReference type="EMBL" id="PQFF01000462">
    <property type="protein sequence ID" value="RHZ48663.1"/>
    <property type="molecule type" value="Genomic_DNA"/>
</dbReference>
<dbReference type="SUPFAM" id="SSF56112">
    <property type="entry name" value="Protein kinase-like (PK-like)"/>
    <property type="match status" value="1"/>
</dbReference>
<dbReference type="InterPro" id="IPR001245">
    <property type="entry name" value="Ser-Thr/Tyr_kinase_cat_dom"/>
</dbReference>